<name>A0A1F7L1Q7_9BACT</name>
<sequence length="1898" mass="208008">MSKITERKGAGFLGLRRFEPAFTIPIQKRVGTLLRGPVTNPASYWDPLYSLDNSTLGVTSRYFDKSRGVVQVPVIGMQGLASEPGDNVVPFITYGERVLQDIYANTGEPVVRARIKELYAELLSNPHIEHGWERRFLQEVELLQQGIPADVATKSGLIIPRAASLITHTKMGPDGTHPLIIPEGYDDVDKSPVQVEYDAFLASQAVNELEGDARAAVGGNLLTLLNETNARVTSKSGKRIKARAIVAEMIAGTKQTFEVGAHNFSVRILEQRENALSQALRGVSLTEAQAQTNSVDAHRATYDALRSVALAFWNEQIEHVTHPLSGLPGGSMAAIEAARREIAETVVNLGTFDAPTQAAFISAGKEVLLGGNEIVFGANTTLPTVNHTQGALERYPVRDLVTLLQDLNRDGLRAGRDYLNQQVYLADPQRRVAELVAQMRNPIYGALGYPVHPNQPGACVQDEIVRDLNALAEAAAPFDPYAQLHVYQALQQIKPAITQVQDLATQGQLIRMYNEATTEKRLPRLAEGLAQDITVHYENGNAELNTNIEQARADALKLYKGNDQRQKEQIQNQAEMALRQGPIREMWQRLVDCSGNPFYGLAKGTEQNGLYKADQRIVQEALNVLGRTQNLPALKDTYALGKDTYLGGVRIMPHTGMIDDLDALVVKNGALTVGANEYFRTVGTTVAYPQGLVDALFDRTYGIGTEYQRINDVLAEEQRRLLSLAQTFEPAQQMYIVINTQRVVTGDDMPGKLTEGHGKRLVAVLTATEQLTEAFSQIALQIVGQPDQAVERSNGFWSEHMRLLDAPRYRAGGVIDLDGYLQRQRDALAQRIALMDSESSLAFLEAEVQNAFDMMVKTTNLDLQMRLTYQVIHDVINSPIAIALDAREASGQGAKATKTIGEIVTEQVIRAARLNPEIFKRMLPYIETKNKKPPEEQALFVMLLALARFETLTHAAGTPVQAEKWNVLVEATVASIENAYRIMRSGLDSAWMEVESFYMMADPLAVFEIASPLVAGRIAKDARKGKREVRLQAQREIAEHSEWTQAQKAYAYYERTGTIPLNKELQRAWDGDILAILDLADDMSASNPKARGGGFETLFRHTGDIAVVLRDPNQRMSWLSDPDLKNSPEGHEVAAGLLRTMYGLFHDQLRASALNRSLDYPLWQDALAKLRAKPPVTLTEQESTGLLNAKMQARLATQLLMNGALYATREGTFDPVKEETRQLFFDDLTDILLDTQGRTFNPMVRRAALEVLHQWAGNYSNESLTLMYDMLVQKLRENTGAHWKIDDGTTWLGIARATALKANTAIEGGAKPPYREAQARIVLGATLDLLERYAAIGGMARRSPIGTAVHDQVEIYRKGENGYELIPVETGLIKPPKSLLVVDDAGHLSLKDGTLGRSFLHSAVAFIKQFGDVTLDAVEGSCPAEAARVRLIPTLRRLGQDDLLIYATTHKDMRPPMDPTGLIAQSEAVTSQIAQAALTVADQLSQVINMVRGRMATGIEIDPTTGLIKSIEGAPALTAQLVAEANQRYEKLRKDTNIEAHEETASGFTSETVSAAPNSSGLSLAASLVEKLGSGQVDFGQILGVIGQELQLLLQQDQTPPLPTGEGGGVGGGNVGIAIGGDRANQALEFLTVASYMAAQRSQNQAVTADAVRGTLQAAFADRANVRELLAGMLKETGDVELTAGINKLRIAALDLVAAALTDEAEREKILREARTGMFRQEAAMINQTAVLQAAYDKKVIELATTNQTDLLTQMEAEWGLFKGTRQAYLTAAKNTLKQLEDRLPTLMLDYLKSILTRPDAMIKFLREYGEWIKTLSDSESPFVTLLDDYRAHFASVGLPGVVLTPPTPQALIAETRGVEAAQNIAQLVGNTPNPKTQEALPEGGDGRVIIEVSPEEK</sequence>
<evidence type="ECO:0000313" key="2">
    <source>
        <dbReference type="Proteomes" id="UP000177050"/>
    </source>
</evidence>
<protein>
    <submittedName>
        <fullName evidence="1">Uncharacterized protein</fullName>
    </submittedName>
</protein>
<comment type="caution">
    <text evidence="1">The sequence shown here is derived from an EMBL/GenBank/DDBJ whole genome shotgun (WGS) entry which is preliminary data.</text>
</comment>
<dbReference type="Proteomes" id="UP000177050">
    <property type="component" value="Unassembled WGS sequence"/>
</dbReference>
<reference evidence="1 2" key="1">
    <citation type="journal article" date="2016" name="Nat. Commun.">
        <title>Thousands of microbial genomes shed light on interconnected biogeochemical processes in an aquifer system.</title>
        <authorList>
            <person name="Anantharaman K."/>
            <person name="Brown C.T."/>
            <person name="Hug L.A."/>
            <person name="Sharon I."/>
            <person name="Castelle C.J."/>
            <person name="Probst A.J."/>
            <person name="Thomas B.C."/>
            <person name="Singh A."/>
            <person name="Wilkins M.J."/>
            <person name="Karaoz U."/>
            <person name="Brodie E.L."/>
            <person name="Williams K.H."/>
            <person name="Hubbard S.S."/>
            <person name="Banfield J.F."/>
        </authorList>
    </citation>
    <scope>NUCLEOTIDE SEQUENCE [LARGE SCALE GENOMIC DNA]</scope>
</reference>
<gene>
    <name evidence="1" type="ORF">A3K52_04575</name>
</gene>
<organism evidence="1 2">
    <name type="scientific">Candidatus Roizmanbacteria bacterium RIFOXYD1_FULL_38_12</name>
    <dbReference type="NCBI Taxonomy" id="1802093"/>
    <lineage>
        <taxon>Bacteria</taxon>
        <taxon>Candidatus Roizmaniibacteriota</taxon>
    </lineage>
</organism>
<evidence type="ECO:0000313" key="1">
    <source>
        <dbReference type="EMBL" id="OGK74019.1"/>
    </source>
</evidence>
<proteinExistence type="predicted"/>
<dbReference type="EMBL" id="MGBR01000001">
    <property type="protein sequence ID" value="OGK74019.1"/>
    <property type="molecule type" value="Genomic_DNA"/>
</dbReference>
<accession>A0A1F7L1Q7</accession>